<gene>
    <name evidence="1" type="ORF">PACLA_8A063961</name>
</gene>
<proteinExistence type="predicted"/>
<sequence>MATNITETKQQRALLLHYAGPAVEEVFDTLPDTGVDKDYKAAVDVLNAYFILSLKLTQHSKNTTFAKQNNNTEKISMHSIPGLDNSPKPRLRRQALRDNPNFKDLLTYARAQKRSEAQATAVENGVLSINAVKNEQRDTKISKTHAKYQQPLTQYVTTLRGTYC</sequence>
<name>A0A7D9IVA3_PARCT</name>
<evidence type="ECO:0000313" key="1">
    <source>
        <dbReference type="EMBL" id="CAB4019571.1"/>
    </source>
</evidence>
<dbReference type="AlphaFoldDB" id="A0A7D9IVA3"/>
<dbReference type="EMBL" id="CACRXK020010529">
    <property type="protein sequence ID" value="CAB4019571.1"/>
    <property type="molecule type" value="Genomic_DNA"/>
</dbReference>
<protein>
    <submittedName>
        <fullName evidence="1">Uncharacterized protein</fullName>
    </submittedName>
</protein>
<organism evidence="1 2">
    <name type="scientific">Paramuricea clavata</name>
    <name type="common">Red gorgonian</name>
    <name type="synonym">Violescent sea-whip</name>
    <dbReference type="NCBI Taxonomy" id="317549"/>
    <lineage>
        <taxon>Eukaryota</taxon>
        <taxon>Metazoa</taxon>
        <taxon>Cnidaria</taxon>
        <taxon>Anthozoa</taxon>
        <taxon>Octocorallia</taxon>
        <taxon>Malacalcyonacea</taxon>
        <taxon>Plexauridae</taxon>
        <taxon>Paramuricea</taxon>
    </lineage>
</organism>
<reference evidence="1" key="1">
    <citation type="submission" date="2020-04" db="EMBL/GenBank/DDBJ databases">
        <authorList>
            <person name="Alioto T."/>
            <person name="Alioto T."/>
            <person name="Gomez Garrido J."/>
        </authorList>
    </citation>
    <scope>NUCLEOTIDE SEQUENCE</scope>
    <source>
        <strain evidence="1">A484AB</strain>
    </source>
</reference>
<evidence type="ECO:0000313" key="2">
    <source>
        <dbReference type="Proteomes" id="UP001152795"/>
    </source>
</evidence>
<keyword evidence="2" id="KW-1185">Reference proteome</keyword>
<accession>A0A7D9IVA3</accession>
<comment type="caution">
    <text evidence="1">The sequence shown here is derived from an EMBL/GenBank/DDBJ whole genome shotgun (WGS) entry which is preliminary data.</text>
</comment>
<dbReference type="Proteomes" id="UP001152795">
    <property type="component" value="Unassembled WGS sequence"/>
</dbReference>